<dbReference type="Proteomes" id="UP000324974">
    <property type="component" value="Chromosome"/>
</dbReference>
<gene>
    <name evidence="1" type="ORF">PX52LOC_07177</name>
</gene>
<dbReference type="KEGG" id="lrs:PX52LOC_07177"/>
<evidence type="ECO:0000313" key="2">
    <source>
        <dbReference type="Proteomes" id="UP000324974"/>
    </source>
</evidence>
<dbReference type="EMBL" id="CP042425">
    <property type="protein sequence ID" value="QEL20089.1"/>
    <property type="molecule type" value="Genomic_DNA"/>
</dbReference>
<dbReference type="InterPro" id="IPR010869">
    <property type="entry name" value="DUF1501"/>
</dbReference>
<evidence type="ECO:0008006" key="3">
    <source>
        <dbReference type="Google" id="ProtNLM"/>
    </source>
</evidence>
<sequence>MYPCHRTAPTFSRREWLTRSANGFGAMALAALLAEQVQADSSGTARKPHFAPKADRVIFLFMDGGPSAVDTFDPKPLLTKEHGQPFKMKKERTQFNNNGNTLGSPWKTSQRGQSGLWVSDLFPNLATRADDLTVVRSMVSNFSEHTGANYFFHSGHGQQGRPSLGAWVTYGLGSESKELPGFVVLGSGMIPPGGIDCFGNGFLPATYQGSLFRPGKAPVADLTPAGSQKAKLDLIRKLDAATNARLGGNDQVESAIANYELAARMQTAVPDLYDLSKETKDTHALYGLDNPKTQVFGSQCLIARRMMERGVRFVELLCQSLGHDRWDQHSGLKKGHEDNALAVDKPIAALLTDLKQRGLLDRTLILWGGEFGRTPFAQGSDGRDHNPFGFSVWLSGGGTKPGIAYGATDEYGYHAVENKVQVHDLHATMLHLLGFDHTKLTFRFGGRDMRLTDVHGELVKGILA</sequence>
<dbReference type="InterPro" id="IPR006311">
    <property type="entry name" value="TAT_signal"/>
</dbReference>
<evidence type="ECO:0000313" key="1">
    <source>
        <dbReference type="EMBL" id="QEL20089.1"/>
    </source>
</evidence>
<proteinExistence type="predicted"/>
<reference evidence="2" key="1">
    <citation type="submission" date="2019-08" db="EMBL/GenBank/DDBJ databases">
        <title>Limnoglobus roseus gen. nov., sp. nov., a novel freshwater planctomycete with a giant genome from the family Gemmataceae.</title>
        <authorList>
            <person name="Kulichevskaya I.S."/>
            <person name="Naumoff D.G."/>
            <person name="Miroshnikov K."/>
            <person name="Ivanova A."/>
            <person name="Philippov D.A."/>
            <person name="Hakobyan A."/>
            <person name="Rijpstra I.C."/>
            <person name="Sinninghe Damste J.S."/>
            <person name="Liesack W."/>
            <person name="Dedysh S.N."/>
        </authorList>
    </citation>
    <scope>NUCLEOTIDE SEQUENCE [LARGE SCALE GENOMIC DNA]</scope>
    <source>
        <strain evidence="2">PX52</strain>
    </source>
</reference>
<organism evidence="1 2">
    <name type="scientific">Limnoglobus roseus</name>
    <dbReference type="NCBI Taxonomy" id="2598579"/>
    <lineage>
        <taxon>Bacteria</taxon>
        <taxon>Pseudomonadati</taxon>
        <taxon>Planctomycetota</taxon>
        <taxon>Planctomycetia</taxon>
        <taxon>Gemmatales</taxon>
        <taxon>Gemmataceae</taxon>
        <taxon>Limnoglobus</taxon>
    </lineage>
</organism>
<dbReference type="PANTHER" id="PTHR43737:SF1">
    <property type="entry name" value="DUF1501 DOMAIN-CONTAINING PROTEIN"/>
    <property type="match status" value="1"/>
</dbReference>
<keyword evidence="2" id="KW-1185">Reference proteome</keyword>
<dbReference type="RefSeq" id="WP_149114416.1">
    <property type="nucleotide sequence ID" value="NZ_CP042425.1"/>
</dbReference>
<dbReference type="InterPro" id="IPR017850">
    <property type="entry name" value="Alkaline_phosphatase_core_sf"/>
</dbReference>
<dbReference type="Pfam" id="PF07394">
    <property type="entry name" value="DUF1501"/>
    <property type="match status" value="1"/>
</dbReference>
<dbReference type="SUPFAM" id="SSF53649">
    <property type="entry name" value="Alkaline phosphatase-like"/>
    <property type="match status" value="1"/>
</dbReference>
<dbReference type="OrthoDB" id="127333at2"/>
<dbReference type="PANTHER" id="PTHR43737">
    <property type="entry name" value="BLL7424 PROTEIN"/>
    <property type="match status" value="1"/>
</dbReference>
<dbReference type="PROSITE" id="PS51318">
    <property type="entry name" value="TAT"/>
    <property type="match status" value="1"/>
</dbReference>
<protein>
    <recommendedName>
        <fullName evidence="3">DUF1501 domain-containing protein</fullName>
    </recommendedName>
</protein>
<dbReference type="Gene3D" id="3.40.720.10">
    <property type="entry name" value="Alkaline Phosphatase, subunit A"/>
    <property type="match status" value="1"/>
</dbReference>
<accession>A0A5C1AL17</accession>
<name>A0A5C1AL17_9BACT</name>
<dbReference type="AlphaFoldDB" id="A0A5C1AL17"/>